<gene>
    <name evidence="1" type="ORF">EYW49_03410</name>
</gene>
<dbReference type="AlphaFoldDB" id="A0A4Q9VZG7"/>
<reference evidence="1 2" key="1">
    <citation type="submission" date="2019-02" db="EMBL/GenBank/DDBJ databases">
        <title>Siculibacillus lacustris gen. nov., sp. nov., a new rosette-forming bacterium isolated from a freshwater crater lake (Lake St. Ana, Romania).</title>
        <authorList>
            <person name="Felfoldi T."/>
            <person name="Marton Z."/>
            <person name="Szabo A."/>
            <person name="Mentes A."/>
            <person name="Boka K."/>
            <person name="Marialigeti K."/>
            <person name="Mathe I."/>
            <person name="Koncz M."/>
            <person name="Schumann P."/>
            <person name="Toth E."/>
        </authorList>
    </citation>
    <scope>NUCLEOTIDE SEQUENCE [LARGE SCALE GENOMIC DNA]</scope>
    <source>
        <strain evidence="1 2">SA-279</strain>
    </source>
</reference>
<dbReference type="RefSeq" id="WP_131306152.1">
    <property type="nucleotide sequence ID" value="NZ_SJFN01000003.1"/>
</dbReference>
<organism evidence="1 2">
    <name type="scientific">Siculibacillus lacustris</name>
    <dbReference type="NCBI Taxonomy" id="1549641"/>
    <lineage>
        <taxon>Bacteria</taxon>
        <taxon>Pseudomonadati</taxon>
        <taxon>Pseudomonadota</taxon>
        <taxon>Alphaproteobacteria</taxon>
        <taxon>Hyphomicrobiales</taxon>
        <taxon>Ancalomicrobiaceae</taxon>
        <taxon>Siculibacillus</taxon>
    </lineage>
</organism>
<sequence>MPDGLRKKMMYATRFVAALRNAEPPIPAASPKKIAENPPIAAVSVSRIPDCRNDALQKNLMYEHQNIRRGRHPRRAPRHHG</sequence>
<dbReference type="Proteomes" id="UP000292781">
    <property type="component" value="Unassembled WGS sequence"/>
</dbReference>
<comment type="caution">
    <text evidence="1">The sequence shown here is derived from an EMBL/GenBank/DDBJ whole genome shotgun (WGS) entry which is preliminary data.</text>
</comment>
<name>A0A4Q9VZG7_9HYPH</name>
<keyword evidence="2" id="KW-1185">Reference proteome</keyword>
<protein>
    <submittedName>
        <fullName evidence="1">Uncharacterized protein</fullName>
    </submittedName>
</protein>
<evidence type="ECO:0000313" key="1">
    <source>
        <dbReference type="EMBL" id="TBW40786.1"/>
    </source>
</evidence>
<dbReference type="EMBL" id="SJFN01000003">
    <property type="protein sequence ID" value="TBW40786.1"/>
    <property type="molecule type" value="Genomic_DNA"/>
</dbReference>
<evidence type="ECO:0000313" key="2">
    <source>
        <dbReference type="Proteomes" id="UP000292781"/>
    </source>
</evidence>
<proteinExistence type="predicted"/>
<accession>A0A4Q9VZG7</accession>